<keyword evidence="7" id="KW-0805">Transcription regulation</keyword>
<evidence type="ECO:0000256" key="1">
    <source>
        <dbReference type="ARBA" id="ARBA00004123"/>
    </source>
</evidence>
<comment type="similarity">
    <text evidence="2">Belongs to the Asx family.</text>
</comment>
<evidence type="ECO:0000259" key="11">
    <source>
        <dbReference type="PROSITE" id="PS51916"/>
    </source>
</evidence>
<dbReference type="OrthoDB" id="9348951at2759"/>
<evidence type="ECO:0000313" key="13">
    <source>
        <dbReference type="Proteomes" id="UP000494165"/>
    </source>
</evidence>
<dbReference type="PANTHER" id="PTHR13578">
    <property type="entry name" value="ADDITIONAL SEX COMBS LIKE PROTEIN ASXL"/>
    <property type="match status" value="1"/>
</dbReference>
<feature type="compositionally biased region" description="Pro residues" evidence="10">
    <location>
        <begin position="974"/>
        <end position="987"/>
    </location>
</feature>
<accession>A0A8S1CU79</accession>
<dbReference type="AlphaFoldDB" id="A0A8S1CU79"/>
<evidence type="ECO:0000256" key="2">
    <source>
        <dbReference type="ARBA" id="ARBA00006391"/>
    </source>
</evidence>
<dbReference type="EMBL" id="CADEPI010000094">
    <property type="protein sequence ID" value="CAB3374188.1"/>
    <property type="molecule type" value="Genomic_DNA"/>
</dbReference>
<name>A0A8S1CU79_9INSE</name>
<evidence type="ECO:0000256" key="6">
    <source>
        <dbReference type="ARBA" id="ARBA00022833"/>
    </source>
</evidence>
<dbReference type="GO" id="GO:0003677">
    <property type="term" value="F:DNA binding"/>
    <property type="evidence" value="ECO:0007669"/>
    <property type="project" value="InterPro"/>
</dbReference>
<evidence type="ECO:0000256" key="10">
    <source>
        <dbReference type="SAM" id="MobiDB-lite"/>
    </source>
</evidence>
<keyword evidence="8" id="KW-0804">Transcription</keyword>
<keyword evidence="6" id="KW-0862">Zinc</keyword>
<dbReference type="Pfam" id="PF13919">
    <property type="entry name" value="ASXH"/>
    <property type="match status" value="1"/>
</dbReference>
<dbReference type="PANTHER" id="PTHR13578:SF20">
    <property type="entry name" value="POLYCOMB PROTEIN ASX"/>
    <property type="match status" value="1"/>
</dbReference>
<feature type="region of interest" description="Disordered" evidence="10">
    <location>
        <begin position="872"/>
        <end position="891"/>
    </location>
</feature>
<feature type="compositionally biased region" description="Basic and acidic residues" evidence="10">
    <location>
        <begin position="513"/>
        <end position="524"/>
    </location>
</feature>
<keyword evidence="13" id="KW-1185">Reference proteome</keyword>
<evidence type="ECO:0000256" key="8">
    <source>
        <dbReference type="ARBA" id="ARBA00023163"/>
    </source>
</evidence>
<dbReference type="Pfam" id="PF13922">
    <property type="entry name" value="PHD_3"/>
    <property type="match status" value="1"/>
</dbReference>
<feature type="domain" description="DEUBAD" evidence="11">
    <location>
        <begin position="260"/>
        <end position="369"/>
    </location>
</feature>
<reference evidence="12 13" key="1">
    <citation type="submission" date="2020-04" db="EMBL/GenBank/DDBJ databases">
        <authorList>
            <person name="Alioto T."/>
            <person name="Alioto T."/>
            <person name="Gomez Garrido J."/>
        </authorList>
    </citation>
    <scope>NUCLEOTIDE SEQUENCE [LARGE SCALE GENOMIC DNA]</scope>
</reference>
<evidence type="ECO:0000256" key="3">
    <source>
        <dbReference type="ARBA" id="ARBA00022491"/>
    </source>
</evidence>
<comment type="caution">
    <text evidence="12">The sequence shown here is derived from an EMBL/GenBank/DDBJ whole genome shotgun (WGS) entry which is preliminary data.</text>
</comment>
<evidence type="ECO:0000256" key="9">
    <source>
        <dbReference type="ARBA" id="ARBA00023242"/>
    </source>
</evidence>
<gene>
    <name evidence="12" type="ORF">CLODIP_2_CD10503</name>
</gene>
<dbReference type="InterPro" id="IPR024811">
    <property type="entry name" value="ASX/ASX-like"/>
</dbReference>
<evidence type="ECO:0000256" key="7">
    <source>
        <dbReference type="ARBA" id="ARBA00023015"/>
    </source>
</evidence>
<feature type="region of interest" description="Disordered" evidence="10">
    <location>
        <begin position="371"/>
        <end position="403"/>
    </location>
</feature>
<dbReference type="GO" id="GO:0009887">
    <property type="term" value="P:animal organ morphogenesis"/>
    <property type="evidence" value="ECO:0007669"/>
    <property type="project" value="TreeGrafter"/>
</dbReference>
<sequence length="1132" mass="121994">MTEARQPNMAKIQSQTFVSTKGGRVQGSNILMQLCRSHIQTSDVRVFCVEPTPLALASLICKGCCSQRDGRWRRSDVPPTIAQDEPQENAEFVASYVSGPPVSVEEHNAPAPDVPEPRPVRRSCRMAAALVRASTAAAATNNNNDHAPKDLNSRHLFSQNHSKKVIKHALRQQAKRRRKNTTIASGNPIAPIPRLVVKTSSLGCPSPASPSSTPKASTMQEVLASIPGFNLKHRKKSARKLSAAAQLEQTKEGLIDLETPDSIFAVLNLSKLLTQETLAQLPLLYQQKLLQLLPEVDRPTSVGALKKDFTGLSNEFFAKACLEWRRRLAEGKFSSENQQKFKFESEKRRKILDPWKSKHFEAIWGERTGEPLEDSPLCPVPSTSAANKASFPPAPVSVTPVPKSSSPCISPVVIAQSLAESPPVPASTPPPEEPSLPQKRFAEEVESVAKKPKLDDSLEADFQNAQELVQESSSPARPETPIILPAMEEQEPKEEAVLELQQLPPEEGSVSEQPERAADVEKPSSVDYELSDECKMAKQEILCAEEPIPELQARVVEEVVEEAVIENPISSIVVPLEQNRPEGTVNSSNLFEMARQISNDNDADHNQVIEDVLKAEEEGVVKSLSTSDVHSDLLLQAQFWSMDQSSTNLLGNPSEENVGNPADRVDNVESLAGEMDLVVGQIVKDMEMHQSPIIMPDEANVEISPVEWPIFSTSNSELQHNILPTNVQSQMNMFVPHSQPQKMDVMQDHTKLGLDMNYGSQAVTTSGPMVSSVPAPPPYSSEPMQLHQLPTSLAPSQSIFSNTQMQLPQPQVAAAPIMTPIPLPLPQQHSLPVMQPLLGPNLRAQVISAVQPQLVNCVAAAAVRPPPLQANLASNMAPGKSSSPGPINNNNNGAASAAAAAAAAAALGGRGSRSSSKSTPPGAVNLERSYQICQAVIQNSPNREQLQGQLKVPPSLANKQTTIPSRANQAVQRPRPPAKPAKLPMPPQNSNRMTRSCRRLRWPPAATRPTAPAAPYPLQVVDKNSGAATAGTQYILCSGALPAPTRASSAPRCPPVALPQTASGRPASTDPSGQEKLLLGRKGPPGGASGQAPQSCVCNLKAMIVCQKCGAYCHDDCITPNTRLCVTCHISN</sequence>
<keyword evidence="3" id="KW-0678">Repressor</keyword>
<comment type="subcellular location">
    <subcellularLocation>
        <location evidence="1">Nucleus</location>
    </subcellularLocation>
</comment>
<feature type="compositionally biased region" description="Polar residues" evidence="10">
    <location>
        <begin position="957"/>
        <end position="971"/>
    </location>
</feature>
<dbReference type="GO" id="GO:0045944">
    <property type="term" value="P:positive regulation of transcription by RNA polymerase II"/>
    <property type="evidence" value="ECO:0007669"/>
    <property type="project" value="TreeGrafter"/>
</dbReference>
<keyword evidence="4" id="KW-0479">Metal-binding</keyword>
<dbReference type="GO" id="GO:0008270">
    <property type="term" value="F:zinc ion binding"/>
    <property type="evidence" value="ECO:0007669"/>
    <property type="project" value="UniProtKB-KW"/>
</dbReference>
<evidence type="ECO:0000313" key="12">
    <source>
        <dbReference type="EMBL" id="CAB3374188.1"/>
    </source>
</evidence>
<dbReference type="InterPro" id="IPR028020">
    <property type="entry name" value="ASX_DEUBAD_dom"/>
</dbReference>
<proteinExistence type="inferred from homology"/>
<feature type="region of interest" description="Disordered" evidence="10">
    <location>
        <begin position="1048"/>
        <end position="1086"/>
    </location>
</feature>
<dbReference type="PROSITE" id="PS51916">
    <property type="entry name" value="DEUBAD"/>
    <property type="match status" value="1"/>
</dbReference>
<feature type="compositionally biased region" description="Low complexity" evidence="10">
    <location>
        <begin position="878"/>
        <end position="891"/>
    </location>
</feature>
<keyword evidence="5" id="KW-0863">Zinc-finger</keyword>
<feature type="region of interest" description="Disordered" evidence="10">
    <location>
        <begin position="504"/>
        <end position="526"/>
    </location>
</feature>
<dbReference type="Proteomes" id="UP000494165">
    <property type="component" value="Unassembled WGS sequence"/>
</dbReference>
<keyword evidence="9" id="KW-0539">Nucleus</keyword>
<dbReference type="InterPro" id="IPR044867">
    <property type="entry name" value="DEUBAD_dom"/>
</dbReference>
<evidence type="ECO:0000256" key="5">
    <source>
        <dbReference type="ARBA" id="ARBA00022771"/>
    </source>
</evidence>
<protein>
    <recommendedName>
        <fullName evidence="11">DEUBAD domain-containing protein</fullName>
    </recommendedName>
</protein>
<dbReference type="GO" id="GO:0003682">
    <property type="term" value="F:chromatin binding"/>
    <property type="evidence" value="ECO:0007669"/>
    <property type="project" value="TreeGrafter"/>
</dbReference>
<evidence type="ECO:0000256" key="4">
    <source>
        <dbReference type="ARBA" id="ARBA00022723"/>
    </source>
</evidence>
<dbReference type="GO" id="GO:0035517">
    <property type="term" value="C:PR-DUB complex"/>
    <property type="evidence" value="ECO:0007669"/>
    <property type="project" value="TreeGrafter"/>
</dbReference>
<feature type="region of interest" description="Disordered" evidence="10">
    <location>
        <begin position="944"/>
        <end position="994"/>
    </location>
</feature>
<dbReference type="InterPro" id="IPR026905">
    <property type="entry name" value="ASX-like_PHD"/>
</dbReference>
<organism evidence="12 13">
    <name type="scientific">Cloeon dipterum</name>
    <dbReference type="NCBI Taxonomy" id="197152"/>
    <lineage>
        <taxon>Eukaryota</taxon>
        <taxon>Metazoa</taxon>
        <taxon>Ecdysozoa</taxon>
        <taxon>Arthropoda</taxon>
        <taxon>Hexapoda</taxon>
        <taxon>Insecta</taxon>
        <taxon>Pterygota</taxon>
        <taxon>Palaeoptera</taxon>
        <taxon>Ephemeroptera</taxon>
        <taxon>Pisciforma</taxon>
        <taxon>Baetidae</taxon>
        <taxon>Cloeon</taxon>
    </lineage>
</organism>